<gene>
    <name evidence="2" type="ORF">BU26DRAFT_549313</name>
</gene>
<evidence type="ECO:0000256" key="1">
    <source>
        <dbReference type="SAM" id="MobiDB-lite"/>
    </source>
</evidence>
<organism evidence="2 3">
    <name type="scientific">Trematosphaeria pertusa</name>
    <dbReference type="NCBI Taxonomy" id="390896"/>
    <lineage>
        <taxon>Eukaryota</taxon>
        <taxon>Fungi</taxon>
        <taxon>Dikarya</taxon>
        <taxon>Ascomycota</taxon>
        <taxon>Pezizomycotina</taxon>
        <taxon>Dothideomycetes</taxon>
        <taxon>Pleosporomycetidae</taxon>
        <taxon>Pleosporales</taxon>
        <taxon>Massarineae</taxon>
        <taxon>Trematosphaeriaceae</taxon>
        <taxon>Trematosphaeria</taxon>
    </lineage>
</organism>
<sequence length="229" mass="24957">MAPPEQEYNANSYRRDPGRSAGSRSPSSVTSSEDHGRRSVRENRHLLPTSDGANESQATPHPKHFQQQSDSGDEDDSAEGRSGDTESVYPPLSQVRPLYDHPHANASLNQQYNPRHQTSQAAGRDGTPEKGKAFGSERCMMVEPDEHDVPPSPQQAGDAARDYARGTRDGMKNRNTFTIGQIGGQKHRVGNIDNARYLGSTDNSFKIDTVTNTSEGLDIGNINALGRGE</sequence>
<proteinExistence type="predicted"/>
<accession>A0A6A6IJI6</accession>
<protein>
    <submittedName>
        <fullName evidence="2">Uncharacterized protein</fullName>
    </submittedName>
</protein>
<evidence type="ECO:0000313" key="2">
    <source>
        <dbReference type="EMBL" id="KAF2250571.1"/>
    </source>
</evidence>
<evidence type="ECO:0000313" key="3">
    <source>
        <dbReference type="Proteomes" id="UP000800094"/>
    </source>
</evidence>
<keyword evidence="3" id="KW-1185">Reference proteome</keyword>
<dbReference type="AlphaFoldDB" id="A0A6A6IJI6"/>
<dbReference type="RefSeq" id="XP_033685575.1">
    <property type="nucleotide sequence ID" value="XM_033831988.1"/>
</dbReference>
<dbReference type="EMBL" id="ML987193">
    <property type="protein sequence ID" value="KAF2250571.1"/>
    <property type="molecule type" value="Genomic_DNA"/>
</dbReference>
<feature type="compositionally biased region" description="Polar residues" evidence="1">
    <location>
        <begin position="106"/>
        <end position="121"/>
    </location>
</feature>
<reference evidence="2" key="1">
    <citation type="journal article" date="2020" name="Stud. Mycol.">
        <title>101 Dothideomycetes genomes: a test case for predicting lifestyles and emergence of pathogens.</title>
        <authorList>
            <person name="Haridas S."/>
            <person name="Albert R."/>
            <person name="Binder M."/>
            <person name="Bloem J."/>
            <person name="Labutti K."/>
            <person name="Salamov A."/>
            <person name="Andreopoulos B."/>
            <person name="Baker S."/>
            <person name="Barry K."/>
            <person name="Bills G."/>
            <person name="Bluhm B."/>
            <person name="Cannon C."/>
            <person name="Castanera R."/>
            <person name="Culley D."/>
            <person name="Daum C."/>
            <person name="Ezra D."/>
            <person name="Gonzalez J."/>
            <person name="Henrissat B."/>
            <person name="Kuo A."/>
            <person name="Liang C."/>
            <person name="Lipzen A."/>
            <person name="Lutzoni F."/>
            <person name="Magnuson J."/>
            <person name="Mondo S."/>
            <person name="Nolan M."/>
            <person name="Ohm R."/>
            <person name="Pangilinan J."/>
            <person name="Park H.-J."/>
            <person name="Ramirez L."/>
            <person name="Alfaro M."/>
            <person name="Sun H."/>
            <person name="Tritt A."/>
            <person name="Yoshinaga Y."/>
            <person name="Zwiers L.-H."/>
            <person name="Turgeon B."/>
            <person name="Goodwin S."/>
            <person name="Spatafora J."/>
            <person name="Crous P."/>
            <person name="Grigoriev I."/>
        </authorList>
    </citation>
    <scope>NUCLEOTIDE SEQUENCE</scope>
    <source>
        <strain evidence="2">CBS 122368</strain>
    </source>
</reference>
<feature type="compositionally biased region" description="Basic and acidic residues" evidence="1">
    <location>
        <begin position="32"/>
        <end position="45"/>
    </location>
</feature>
<feature type="compositionally biased region" description="Low complexity" evidence="1">
    <location>
        <begin position="19"/>
        <end position="31"/>
    </location>
</feature>
<feature type="region of interest" description="Disordered" evidence="1">
    <location>
        <begin position="1"/>
        <end position="176"/>
    </location>
</feature>
<dbReference type="GeneID" id="54585318"/>
<feature type="compositionally biased region" description="Basic and acidic residues" evidence="1">
    <location>
        <begin position="159"/>
        <end position="172"/>
    </location>
</feature>
<dbReference type="Proteomes" id="UP000800094">
    <property type="component" value="Unassembled WGS sequence"/>
</dbReference>
<name>A0A6A6IJI6_9PLEO</name>